<keyword evidence="9" id="KW-1133">Transmembrane helix</keyword>
<dbReference type="InterPro" id="IPR005467">
    <property type="entry name" value="His_kinase_dom"/>
</dbReference>
<dbReference type="GO" id="GO:0016020">
    <property type="term" value="C:membrane"/>
    <property type="evidence" value="ECO:0007669"/>
    <property type="project" value="UniProtKB-SubCell"/>
</dbReference>
<accession>A0AAU7JF32</accession>
<evidence type="ECO:0000259" key="10">
    <source>
        <dbReference type="PROSITE" id="PS50109"/>
    </source>
</evidence>
<name>A0AAU7JF32_9HYPH</name>
<dbReference type="EC" id="2.7.13.3" evidence="3"/>
<evidence type="ECO:0000256" key="4">
    <source>
        <dbReference type="ARBA" id="ARBA00022553"/>
    </source>
</evidence>
<organism evidence="12">
    <name type="scientific">Alsobacter sp. KACC 23698</name>
    <dbReference type="NCBI Taxonomy" id="3149229"/>
    <lineage>
        <taxon>Bacteria</taxon>
        <taxon>Pseudomonadati</taxon>
        <taxon>Pseudomonadota</taxon>
        <taxon>Alphaproteobacteria</taxon>
        <taxon>Hyphomicrobiales</taxon>
        <taxon>Alsobacteraceae</taxon>
        <taxon>Alsobacter</taxon>
    </lineage>
</organism>
<feature type="coiled-coil region" evidence="7">
    <location>
        <begin position="392"/>
        <end position="426"/>
    </location>
</feature>
<evidence type="ECO:0000256" key="5">
    <source>
        <dbReference type="ARBA" id="ARBA00022679"/>
    </source>
</evidence>
<keyword evidence="9" id="KW-0472">Membrane</keyword>
<reference evidence="12" key="1">
    <citation type="submission" date="2024-05" db="EMBL/GenBank/DDBJ databases">
        <authorList>
            <person name="Kim S."/>
            <person name="Heo J."/>
            <person name="Choi H."/>
            <person name="Choi Y."/>
            <person name="Kwon S.-W."/>
            <person name="Kim Y."/>
        </authorList>
    </citation>
    <scope>NUCLEOTIDE SEQUENCE</scope>
    <source>
        <strain evidence="12">KACC 23698</strain>
    </source>
</reference>
<dbReference type="InterPro" id="IPR036890">
    <property type="entry name" value="HATPase_C_sf"/>
</dbReference>
<evidence type="ECO:0000256" key="8">
    <source>
        <dbReference type="SAM" id="MobiDB-lite"/>
    </source>
</evidence>
<dbReference type="InterPro" id="IPR003660">
    <property type="entry name" value="HAMP_dom"/>
</dbReference>
<dbReference type="AlphaFoldDB" id="A0AAU7JF32"/>
<evidence type="ECO:0000256" key="9">
    <source>
        <dbReference type="SAM" id="Phobius"/>
    </source>
</evidence>
<evidence type="ECO:0000256" key="6">
    <source>
        <dbReference type="ARBA" id="ARBA00022777"/>
    </source>
</evidence>
<sequence>MTVQADATAPRAANQPPAQRTRLESLIRRLPIRWRILSIAGINSAIVVVLAVVIWDGAQVLNATWKQLVQVRQSDRLLLTVESEAGKLQSLIHRYFTQPNPEVLTEIERRKATLTEALGSHEGADPAITQQARALTLITERLLAGFDALRDVRHQISQIYEDEVLRSAREMAGLYAILQGATDGKGSLVLPALGKSREAFSATLVAANAYYFSLAYDSAEEAFRNIATIEKTVPVMLDLAETDFQKDALRALGDRADKLAQGLDKLATAFNLQARLLRDTVDRSGAEMEKASQAISQRTAEREAQAQGRLDRVLREVFAWVGVLTLALVCVIVVLGTIVARSVSRPLEQIGDAMGAIVAGDLTRRVRGLGARDEIGVMARAVEVFRANAIAKQRAEADLRASKEEAEQALANLRATQQSLIEAEKLAALGGLVAGVAHEVNNPVGISLTVASALAQRCSAFEQDLAAGQLRRSQLAAFVDQNRDAARQLVANLQRAGDLIQSFKQVAVDRSHADRRRFDLRLATEDILASLRPGLRLRRLALDVDISDGLAMDGDAGAYGQVLTNLFLNAMTHAYPDGRGGTIRVTGRAMGPDSVQVLFSDDGVGMQDDVLRQAFDPFFTTRRGQGGTGLGLHIVYNVVTQRLGGRITLTSRAGRGATFQLTLPRVAPGEPVRDAAAPRDTLNETPDSKGALHG</sequence>
<dbReference type="PROSITE" id="PS50885">
    <property type="entry name" value="HAMP"/>
    <property type="match status" value="1"/>
</dbReference>
<dbReference type="Gene3D" id="3.30.565.10">
    <property type="entry name" value="Histidine kinase-like ATPase, C-terminal domain"/>
    <property type="match status" value="1"/>
</dbReference>
<dbReference type="InterPro" id="IPR004358">
    <property type="entry name" value="Sig_transdc_His_kin-like_C"/>
</dbReference>
<comment type="subcellular location">
    <subcellularLocation>
        <location evidence="2">Membrane</location>
    </subcellularLocation>
</comment>
<gene>
    <name evidence="12" type="ORF">ABEG18_25455</name>
</gene>
<dbReference type="EMBL" id="CP157484">
    <property type="protein sequence ID" value="XBO38987.1"/>
    <property type="molecule type" value="Genomic_DNA"/>
</dbReference>
<dbReference type="GO" id="GO:0007165">
    <property type="term" value="P:signal transduction"/>
    <property type="evidence" value="ECO:0007669"/>
    <property type="project" value="InterPro"/>
</dbReference>
<feature type="domain" description="HAMP" evidence="11">
    <location>
        <begin position="341"/>
        <end position="394"/>
    </location>
</feature>
<evidence type="ECO:0000256" key="3">
    <source>
        <dbReference type="ARBA" id="ARBA00012438"/>
    </source>
</evidence>
<dbReference type="GO" id="GO:0004673">
    <property type="term" value="F:protein histidine kinase activity"/>
    <property type="evidence" value="ECO:0007669"/>
    <property type="project" value="UniProtKB-EC"/>
</dbReference>
<evidence type="ECO:0000259" key="11">
    <source>
        <dbReference type="PROSITE" id="PS50885"/>
    </source>
</evidence>
<dbReference type="PANTHER" id="PTHR43065:SF42">
    <property type="entry name" value="TWO-COMPONENT SENSOR PPRA"/>
    <property type="match status" value="1"/>
</dbReference>
<dbReference type="PRINTS" id="PR00344">
    <property type="entry name" value="BCTRLSENSOR"/>
</dbReference>
<dbReference type="Gene3D" id="6.10.340.10">
    <property type="match status" value="1"/>
</dbReference>
<keyword evidence="5" id="KW-0808">Transferase</keyword>
<dbReference type="Gene3D" id="1.10.287.130">
    <property type="match status" value="1"/>
</dbReference>
<protein>
    <recommendedName>
        <fullName evidence="3">histidine kinase</fullName>
        <ecNumber evidence="3">2.7.13.3</ecNumber>
    </recommendedName>
</protein>
<evidence type="ECO:0000313" key="12">
    <source>
        <dbReference type="EMBL" id="XBO38987.1"/>
    </source>
</evidence>
<dbReference type="RefSeq" id="WP_406855826.1">
    <property type="nucleotide sequence ID" value="NZ_CP157484.1"/>
</dbReference>
<keyword evidence="4" id="KW-0597">Phosphoprotein</keyword>
<dbReference type="PANTHER" id="PTHR43065">
    <property type="entry name" value="SENSOR HISTIDINE KINASE"/>
    <property type="match status" value="1"/>
</dbReference>
<dbReference type="SMART" id="SM00387">
    <property type="entry name" value="HATPase_c"/>
    <property type="match status" value="1"/>
</dbReference>
<evidence type="ECO:0000256" key="2">
    <source>
        <dbReference type="ARBA" id="ARBA00004370"/>
    </source>
</evidence>
<proteinExistence type="predicted"/>
<feature type="region of interest" description="Disordered" evidence="8">
    <location>
        <begin position="668"/>
        <end position="694"/>
    </location>
</feature>
<keyword evidence="6 12" id="KW-0418">Kinase</keyword>
<keyword evidence="7" id="KW-0175">Coiled coil</keyword>
<dbReference type="SMART" id="SM00304">
    <property type="entry name" value="HAMP"/>
    <property type="match status" value="1"/>
</dbReference>
<feature type="transmembrane region" description="Helical" evidence="9">
    <location>
        <begin position="36"/>
        <end position="55"/>
    </location>
</feature>
<dbReference type="PROSITE" id="PS50109">
    <property type="entry name" value="HIS_KIN"/>
    <property type="match status" value="1"/>
</dbReference>
<dbReference type="InterPro" id="IPR003594">
    <property type="entry name" value="HATPase_dom"/>
</dbReference>
<evidence type="ECO:0000256" key="7">
    <source>
        <dbReference type="SAM" id="Coils"/>
    </source>
</evidence>
<dbReference type="CDD" id="cd06225">
    <property type="entry name" value="HAMP"/>
    <property type="match status" value="1"/>
</dbReference>
<evidence type="ECO:0000256" key="1">
    <source>
        <dbReference type="ARBA" id="ARBA00000085"/>
    </source>
</evidence>
<dbReference type="SUPFAM" id="SSF55874">
    <property type="entry name" value="ATPase domain of HSP90 chaperone/DNA topoisomerase II/histidine kinase"/>
    <property type="match status" value="1"/>
</dbReference>
<dbReference type="SUPFAM" id="SSF158472">
    <property type="entry name" value="HAMP domain-like"/>
    <property type="match status" value="1"/>
</dbReference>
<feature type="transmembrane region" description="Helical" evidence="9">
    <location>
        <begin position="317"/>
        <end position="340"/>
    </location>
</feature>
<dbReference type="Pfam" id="PF00672">
    <property type="entry name" value="HAMP"/>
    <property type="match status" value="1"/>
</dbReference>
<keyword evidence="9" id="KW-0812">Transmembrane</keyword>
<comment type="catalytic activity">
    <reaction evidence="1">
        <text>ATP + protein L-histidine = ADP + protein N-phospho-L-histidine.</text>
        <dbReference type="EC" id="2.7.13.3"/>
    </reaction>
</comment>
<feature type="domain" description="Histidine kinase" evidence="10">
    <location>
        <begin position="435"/>
        <end position="667"/>
    </location>
</feature>
<dbReference type="Pfam" id="PF02518">
    <property type="entry name" value="HATPase_c"/>
    <property type="match status" value="1"/>
</dbReference>